<dbReference type="InterPro" id="IPR036388">
    <property type="entry name" value="WH-like_DNA-bd_sf"/>
</dbReference>
<accession>A0A1F2WNU8</accession>
<evidence type="ECO:0000259" key="6">
    <source>
        <dbReference type="Pfam" id="PF04542"/>
    </source>
</evidence>
<organism evidence="8 9">
    <name type="scientific">Candidatus Solincola sediminis</name>
    <dbReference type="NCBI Taxonomy" id="1797199"/>
    <lineage>
        <taxon>Bacteria</taxon>
        <taxon>Bacillati</taxon>
        <taxon>Actinomycetota</taxon>
        <taxon>Candidatus Geothermincolia</taxon>
        <taxon>Candidatus Geothermincolales</taxon>
        <taxon>Candidatus Geothermincolaceae</taxon>
        <taxon>Candidatus Solincola</taxon>
    </lineage>
</organism>
<evidence type="ECO:0000256" key="3">
    <source>
        <dbReference type="ARBA" id="ARBA00023082"/>
    </source>
</evidence>
<comment type="caution">
    <text evidence="8">The sequence shown here is derived from an EMBL/GenBank/DDBJ whole genome shotgun (WGS) entry which is preliminary data.</text>
</comment>
<evidence type="ECO:0008006" key="10">
    <source>
        <dbReference type="Google" id="ProtNLM"/>
    </source>
</evidence>
<keyword evidence="2" id="KW-0805">Transcription regulation</keyword>
<name>A0A1F2WNU8_9ACTN</name>
<feature type="domain" description="RNA polymerase sigma factor 70 region 4 type 2" evidence="7">
    <location>
        <begin position="126"/>
        <end position="178"/>
    </location>
</feature>
<dbReference type="Gene3D" id="1.10.10.10">
    <property type="entry name" value="Winged helix-like DNA-binding domain superfamily/Winged helix DNA-binding domain"/>
    <property type="match status" value="1"/>
</dbReference>
<dbReference type="InterPro" id="IPR013324">
    <property type="entry name" value="RNA_pol_sigma_r3/r4-like"/>
</dbReference>
<comment type="similarity">
    <text evidence="1">Belongs to the sigma-70 factor family. ECF subfamily.</text>
</comment>
<dbReference type="EMBL" id="MELK01000022">
    <property type="protein sequence ID" value="OFW58521.1"/>
    <property type="molecule type" value="Genomic_DNA"/>
</dbReference>
<dbReference type="PANTHER" id="PTHR43133">
    <property type="entry name" value="RNA POLYMERASE ECF-TYPE SIGMA FACTO"/>
    <property type="match status" value="1"/>
</dbReference>
<protein>
    <recommendedName>
        <fullName evidence="10">RNA polymerase subunit sigma-24</fullName>
    </recommendedName>
</protein>
<proteinExistence type="inferred from homology"/>
<dbReference type="Gene3D" id="1.10.1740.10">
    <property type="match status" value="1"/>
</dbReference>
<gene>
    <name evidence="8" type="ORF">A2Y75_02940</name>
</gene>
<dbReference type="AlphaFoldDB" id="A0A1F2WNU8"/>
<dbReference type="Proteomes" id="UP000177876">
    <property type="component" value="Unassembled WGS sequence"/>
</dbReference>
<feature type="domain" description="RNA polymerase sigma-70 region 2" evidence="6">
    <location>
        <begin position="28"/>
        <end position="96"/>
    </location>
</feature>
<reference evidence="8 9" key="1">
    <citation type="journal article" date="2016" name="Nat. Commun.">
        <title>Thousands of microbial genomes shed light on interconnected biogeochemical processes in an aquifer system.</title>
        <authorList>
            <person name="Anantharaman K."/>
            <person name="Brown C.T."/>
            <person name="Hug L.A."/>
            <person name="Sharon I."/>
            <person name="Castelle C.J."/>
            <person name="Probst A.J."/>
            <person name="Thomas B.C."/>
            <person name="Singh A."/>
            <person name="Wilkins M.J."/>
            <person name="Karaoz U."/>
            <person name="Brodie E.L."/>
            <person name="Williams K.H."/>
            <person name="Hubbard S.S."/>
            <person name="Banfield J.F."/>
        </authorList>
    </citation>
    <scope>NUCLEOTIDE SEQUENCE [LARGE SCALE GENOMIC DNA]</scope>
</reference>
<dbReference type="InterPro" id="IPR013325">
    <property type="entry name" value="RNA_pol_sigma_r2"/>
</dbReference>
<sequence>MALVPMDPDKEKELVLRAAGQMDAFAELYEYYVDGIYGYIFRRVGNERDAEDLTARTFEKALGAVGDFKWKGASFCSWLVRIAANSVVDHYRREGRAKMVDLEEVLPQLVGEDDPTIGLLREEESQLLLRAMKRLPRKYRSVIELKFIDEMDTKMIAEVLDCSRGNLAVRLHRALKALRREIEKLEKGELT</sequence>
<dbReference type="SUPFAM" id="SSF88659">
    <property type="entry name" value="Sigma3 and sigma4 domains of RNA polymerase sigma factors"/>
    <property type="match status" value="1"/>
</dbReference>
<dbReference type="NCBIfam" id="TIGR02937">
    <property type="entry name" value="sigma70-ECF"/>
    <property type="match status" value="1"/>
</dbReference>
<keyword evidence="5" id="KW-0804">Transcription</keyword>
<evidence type="ECO:0000313" key="9">
    <source>
        <dbReference type="Proteomes" id="UP000177876"/>
    </source>
</evidence>
<dbReference type="InterPro" id="IPR014284">
    <property type="entry name" value="RNA_pol_sigma-70_dom"/>
</dbReference>
<evidence type="ECO:0000256" key="2">
    <source>
        <dbReference type="ARBA" id="ARBA00023015"/>
    </source>
</evidence>
<evidence type="ECO:0000256" key="1">
    <source>
        <dbReference type="ARBA" id="ARBA00010641"/>
    </source>
</evidence>
<dbReference type="SUPFAM" id="SSF88946">
    <property type="entry name" value="Sigma2 domain of RNA polymerase sigma factors"/>
    <property type="match status" value="1"/>
</dbReference>
<dbReference type="GO" id="GO:0003677">
    <property type="term" value="F:DNA binding"/>
    <property type="evidence" value="ECO:0007669"/>
    <property type="project" value="UniProtKB-KW"/>
</dbReference>
<evidence type="ECO:0000259" key="7">
    <source>
        <dbReference type="Pfam" id="PF08281"/>
    </source>
</evidence>
<dbReference type="GO" id="GO:0016987">
    <property type="term" value="F:sigma factor activity"/>
    <property type="evidence" value="ECO:0007669"/>
    <property type="project" value="UniProtKB-KW"/>
</dbReference>
<dbReference type="InterPro" id="IPR039425">
    <property type="entry name" value="RNA_pol_sigma-70-like"/>
</dbReference>
<dbReference type="GO" id="GO:0006352">
    <property type="term" value="P:DNA-templated transcription initiation"/>
    <property type="evidence" value="ECO:0007669"/>
    <property type="project" value="InterPro"/>
</dbReference>
<evidence type="ECO:0000313" key="8">
    <source>
        <dbReference type="EMBL" id="OFW58521.1"/>
    </source>
</evidence>
<dbReference type="InterPro" id="IPR013249">
    <property type="entry name" value="RNA_pol_sigma70_r4_t2"/>
</dbReference>
<dbReference type="Pfam" id="PF04542">
    <property type="entry name" value="Sigma70_r2"/>
    <property type="match status" value="1"/>
</dbReference>
<keyword evidence="4" id="KW-0238">DNA-binding</keyword>
<dbReference type="InterPro" id="IPR007627">
    <property type="entry name" value="RNA_pol_sigma70_r2"/>
</dbReference>
<evidence type="ECO:0000256" key="4">
    <source>
        <dbReference type="ARBA" id="ARBA00023125"/>
    </source>
</evidence>
<dbReference type="STRING" id="1797197.A2Y75_02940"/>
<dbReference type="Pfam" id="PF08281">
    <property type="entry name" value="Sigma70_r4_2"/>
    <property type="match status" value="1"/>
</dbReference>
<dbReference type="CDD" id="cd06171">
    <property type="entry name" value="Sigma70_r4"/>
    <property type="match status" value="1"/>
</dbReference>
<evidence type="ECO:0000256" key="5">
    <source>
        <dbReference type="ARBA" id="ARBA00023163"/>
    </source>
</evidence>
<keyword evidence="3" id="KW-0731">Sigma factor</keyword>
<dbReference type="PANTHER" id="PTHR43133:SF8">
    <property type="entry name" value="RNA POLYMERASE SIGMA FACTOR HI_1459-RELATED"/>
    <property type="match status" value="1"/>
</dbReference>